<gene>
    <name evidence="1" type="ORF">DFO70_10853</name>
</gene>
<dbReference type="AlphaFoldDB" id="A0A366JRR8"/>
<dbReference type="RefSeq" id="WP_019380032.1">
    <property type="nucleotide sequence ID" value="NZ_JACLCD010000008.1"/>
</dbReference>
<accession>A0A366JRR8</accession>
<dbReference type="STRING" id="1399.VL14_16935"/>
<evidence type="ECO:0000313" key="2">
    <source>
        <dbReference type="Proteomes" id="UP000252731"/>
    </source>
</evidence>
<dbReference type="Proteomes" id="UP000252731">
    <property type="component" value="Unassembled WGS sequence"/>
</dbReference>
<name>A0A366JRR8_CYTFI</name>
<protein>
    <recommendedName>
        <fullName evidence="3">YuiA family protein</fullName>
    </recommendedName>
</protein>
<comment type="caution">
    <text evidence="1">The sequence shown here is derived from an EMBL/GenBank/DDBJ whole genome shotgun (WGS) entry which is preliminary data.</text>
</comment>
<dbReference type="InterPro" id="IPR035272">
    <property type="entry name" value="DUF5351"/>
</dbReference>
<dbReference type="Pfam" id="PF17302">
    <property type="entry name" value="DUF5351"/>
    <property type="match status" value="1"/>
</dbReference>
<organism evidence="1 2">
    <name type="scientific">Cytobacillus firmus</name>
    <name type="common">Bacillus firmus</name>
    <dbReference type="NCBI Taxonomy" id="1399"/>
    <lineage>
        <taxon>Bacteria</taxon>
        <taxon>Bacillati</taxon>
        <taxon>Bacillota</taxon>
        <taxon>Bacilli</taxon>
        <taxon>Bacillales</taxon>
        <taxon>Bacillaceae</taxon>
        <taxon>Cytobacillus</taxon>
    </lineage>
</organism>
<keyword evidence="2" id="KW-1185">Reference proteome</keyword>
<dbReference type="EMBL" id="QNSF01000008">
    <property type="protein sequence ID" value="RBP91275.1"/>
    <property type="molecule type" value="Genomic_DNA"/>
</dbReference>
<reference evidence="1 2" key="1">
    <citation type="submission" date="2018-06" db="EMBL/GenBank/DDBJ databases">
        <title>Freshwater and sediment microbial communities from various areas in North America, analyzing microbe dynamics in response to fracking.</title>
        <authorList>
            <person name="Lamendella R."/>
        </authorList>
    </citation>
    <scope>NUCLEOTIDE SEQUENCE [LARGE SCALE GENOMIC DNA]</scope>
    <source>
        <strain evidence="1 2">14_TX</strain>
    </source>
</reference>
<proteinExistence type="predicted"/>
<sequence>MTAKNYENKECMYCSGKGYFQLLLGGSETCSCCGGTGKKKE</sequence>
<evidence type="ECO:0008006" key="3">
    <source>
        <dbReference type="Google" id="ProtNLM"/>
    </source>
</evidence>
<evidence type="ECO:0000313" key="1">
    <source>
        <dbReference type="EMBL" id="RBP91275.1"/>
    </source>
</evidence>